<protein>
    <submittedName>
        <fullName evidence="1">Uncharacterized protein</fullName>
    </submittedName>
</protein>
<evidence type="ECO:0000313" key="2">
    <source>
        <dbReference type="Proteomes" id="UP000462865"/>
    </source>
</evidence>
<evidence type="ECO:0000313" key="1">
    <source>
        <dbReference type="EMBL" id="MSA94116.1"/>
    </source>
</evidence>
<dbReference type="AlphaFoldDB" id="A0A7K0I8J6"/>
<dbReference type="Proteomes" id="UP000462865">
    <property type="component" value="Unassembled WGS sequence"/>
</dbReference>
<dbReference type="EMBL" id="WKZA01000008">
    <property type="protein sequence ID" value="MSA94116.1"/>
    <property type="molecule type" value="Genomic_DNA"/>
</dbReference>
<gene>
    <name evidence="1" type="ORF">GKG38_03390</name>
</gene>
<organism evidence="1 2">
    <name type="scientific">Gordonibacter urolithinfaciens</name>
    <dbReference type="NCBI Taxonomy" id="1335613"/>
    <lineage>
        <taxon>Bacteria</taxon>
        <taxon>Bacillati</taxon>
        <taxon>Actinomycetota</taxon>
        <taxon>Coriobacteriia</taxon>
        <taxon>Eggerthellales</taxon>
        <taxon>Eggerthellaceae</taxon>
        <taxon>Gordonibacter</taxon>
    </lineage>
</organism>
<name>A0A7K0I8J6_9ACTN</name>
<dbReference type="RefSeq" id="WP_154270138.1">
    <property type="nucleotide sequence ID" value="NZ_WKZA01000008.1"/>
</dbReference>
<accession>A0A7K0I8J6</accession>
<sequence length="406" mass="46370">MHTDQIYIARDGKSGMHVLVRILAVDDIRVDYPQIDPDNFNKLMMARDVKSLVLAARDLGPMYISADILSRRTFIPSHLQQGIECGFNLIPPNLESLLSECYFDPYAIPDEIAGIGYRAIGRTGKKATRELINELDFTKAGDLSYLDSQFRAIVEPLHDWVFARNLLSILMRIGGLYRSGADPDTILEAARFRQVNPMVLKKRFDIDTDTCYAIPIAFNPIYRMENLADKDISFDALQFCPLYGSLIDKKNSFSRTAVENHLKGPGNEFMKFLAPLEASRFKNRLDNHESHSEENKWRYMVVSSNTDGEAINNQMQLANRLLQAFDEILFQPQLAYTGIKMAEITPERKPRNILEAMWLLVRNHPGYYLLTCKRCMRTVFSGTQGGERSFCSNSCRATWSKEHSVK</sequence>
<proteinExistence type="predicted"/>
<comment type="caution">
    <text evidence="1">The sequence shown here is derived from an EMBL/GenBank/DDBJ whole genome shotgun (WGS) entry which is preliminary data.</text>
</comment>
<reference evidence="1 2" key="1">
    <citation type="journal article" date="2019" name="Nat. Med.">
        <title>A library of human gut bacterial isolates paired with longitudinal multiomics data enables mechanistic microbiome research.</title>
        <authorList>
            <person name="Poyet M."/>
            <person name="Groussin M."/>
            <person name="Gibbons S.M."/>
            <person name="Avila-Pacheco J."/>
            <person name="Jiang X."/>
            <person name="Kearney S.M."/>
            <person name="Perrotta A.R."/>
            <person name="Berdy B."/>
            <person name="Zhao S."/>
            <person name="Lieberman T.D."/>
            <person name="Swanson P.K."/>
            <person name="Smith M."/>
            <person name="Roesemann S."/>
            <person name="Alexander J.E."/>
            <person name="Rich S.A."/>
            <person name="Livny J."/>
            <person name="Vlamakis H."/>
            <person name="Clish C."/>
            <person name="Bullock K."/>
            <person name="Deik A."/>
            <person name="Scott J."/>
            <person name="Pierce K.A."/>
            <person name="Xavier R.J."/>
            <person name="Alm E.J."/>
        </authorList>
    </citation>
    <scope>NUCLEOTIDE SEQUENCE [LARGE SCALE GENOMIC DNA]</scope>
    <source>
        <strain evidence="1 2">BIOML-A1</strain>
    </source>
</reference>